<dbReference type="SUPFAM" id="SSF55136">
    <property type="entry name" value="Probable bacterial effector-binding domain"/>
    <property type="match status" value="1"/>
</dbReference>
<organism evidence="2 3">
    <name type="scientific">Streptococcus merionis</name>
    <dbReference type="NCBI Taxonomy" id="400065"/>
    <lineage>
        <taxon>Bacteria</taxon>
        <taxon>Bacillati</taxon>
        <taxon>Bacillota</taxon>
        <taxon>Bacilli</taxon>
        <taxon>Lactobacillales</taxon>
        <taxon>Streptococcaceae</taxon>
        <taxon>Streptococcus</taxon>
    </lineage>
</organism>
<dbReference type="InterPro" id="IPR011256">
    <property type="entry name" value="Reg_factor_effector_dom_sf"/>
</dbReference>
<protein>
    <submittedName>
        <fullName evidence="2">DNA gyrase inhibitor</fullName>
    </submittedName>
</protein>
<proteinExistence type="predicted"/>
<reference evidence="2 3" key="1">
    <citation type="submission" date="2017-06" db="EMBL/GenBank/DDBJ databases">
        <authorList>
            <consortium name="Pathogen Informatics"/>
        </authorList>
    </citation>
    <scope>NUCLEOTIDE SEQUENCE [LARGE SCALE GENOMIC DNA]</scope>
    <source>
        <strain evidence="2 3">NCTC13788</strain>
    </source>
</reference>
<sequence>MIEKFVNVPIIYKRRVGAYGEENHVLMESFKQFLKEQQLFNENSVLVGIALDNPVKTSPEKCRYDVGLIVDDTGSNWNLPQRLLEDGVYLVIEVEHTVESVRQFWSTLSNYLAGYQMDSERPIIERYAVRKVQEGYCEFCVPILSN</sequence>
<dbReference type="Proteomes" id="UP000215185">
    <property type="component" value="Chromosome 1"/>
</dbReference>
<dbReference type="AlphaFoldDB" id="A0A239SZI5"/>
<gene>
    <name evidence="2" type="ORF">SAMEA4412692_02018</name>
</gene>
<dbReference type="InterPro" id="IPR050908">
    <property type="entry name" value="SmbC-like"/>
</dbReference>
<name>A0A239SZI5_9STRE</name>
<dbReference type="Gene3D" id="3.20.80.10">
    <property type="entry name" value="Regulatory factor, effector binding domain"/>
    <property type="match status" value="1"/>
</dbReference>
<dbReference type="OrthoDB" id="5337216at2"/>
<feature type="domain" description="AraC effector-binding" evidence="1">
    <location>
        <begin position="1"/>
        <end position="144"/>
    </location>
</feature>
<accession>A0A239SZI5</accession>
<dbReference type="eggNOG" id="COG3449">
    <property type="taxonomic scope" value="Bacteria"/>
</dbReference>
<keyword evidence="3" id="KW-1185">Reference proteome</keyword>
<dbReference type="RefSeq" id="WP_018374712.1">
    <property type="nucleotide sequence ID" value="NZ_LT906439.1"/>
</dbReference>
<evidence type="ECO:0000313" key="3">
    <source>
        <dbReference type="Proteomes" id="UP000215185"/>
    </source>
</evidence>
<evidence type="ECO:0000313" key="2">
    <source>
        <dbReference type="EMBL" id="SNU90847.1"/>
    </source>
</evidence>
<dbReference type="STRING" id="1123308.GCA_000380085_02159"/>
<dbReference type="EMBL" id="LT906439">
    <property type="protein sequence ID" value="SNU90847.1"/>
    <property type="molecule type" value="Genomic_DNA"/>
</dbReference>
<dbReference type="PANTHER" id="PTHR40055">
    <property type="entry name" value="TRANSCRIPTIONAL REGULATOR YGIV-RELATED"/>
    <property type="match status" value="1"/>
</dbReference>
<dbReference type="KEGG" id="smen:SAMEA4412692_2018"/>
<dbReference type="InterPro" id="IPR010499">
    <property type="entry name" value="AraC_E-bd"/>
</dbReference>
<dbReference type="SMART" id="SM00871">
    <property type="entry name" value="AraC_E_bind"/>
    <property type="match status" value="1"/>
</dbReference>
<dbReference type="PANTHER" id="PTHR40055:SF1">
    <property type="entry name" value="TRANSCRIPTIONAL REGULATOR YGIV-RELATED"/>
    <property type="match status" value="1"/>
</dbReference>
<dbReference type="Pfam" id="PF06445">
    <property type="entry name" value="GyrI-like"/>
    <property type="match status" value="1"/>
</dbReference>
<dbReference type="InterPro" id="IPR029442">
    <property type="entry name" value="GyrI-like"/>
</dbReference>
<evidence type="ECO:0000259" key="1">
    <source>
        <dbReference type="SMART" id="SM00871"/>
    </source>
</evidence>